<evidence type="ECO:0000256" key="5">
    <source>
        <dbReference type="ARBA" id="ARBA00023002"/>
    </source>
</evidence>
<dbReference type="Gene3D" id="3.50.50.60">
    <property type="entry name" value="FAD/NAD(P)-binding domain"/>
    <property type="match status" value="2"/>
</dbReference>
<dbReference type="EC" id="1.-.-.-" evidence="6"/>
<dbReference type="InterPro" id="IPR036188">
    <property type="entry name" value="FAD/NAD-bd_sf"/>
</dbReference>
<keyword evidence="3 6" id="KW-0274">FAD</keyword>
<dbReference type="SUPFAM" id="SSF51905">
    <property type="entry name" value="FAD/NAD(P)-binding domain"/>
    <property type="match status" value="2"/>
</dbReference>
<comment type="similarity">
    <text evidence="1 6">Belongs to the FMO family.</text>
</comment>
<proteinExistence type="inferred from homology"/>
<dbReference type="Proteomes" id="UP001642520">
    <property type="component" value="Unassembled WGS sequence"/>
</dbReference>
<keyword evidence="6" id="KW-0503">Monooxygenase</keyword>
<dbReference type="PIRSF" id="PIRSF000332">
    <property type="entry name" value="FMO"/>
    <property type="match status" value="1"/>
</dbReference>
<keyword evidence="5 6" id="KW-0560">Oxidoreductase</keyword>
<protein>
    <recommendedName>
        <fullName evidence="6">Flavin-containing monooxygenase</fullName>
        <ecNumber evidence="6">1.-.-.-</ecNumber>
    </recommendedName>
</protein>
<gene>
    <name evidence="7" type="ORF">XYLVIOL_LOCUS3188</name>
</gene>
<name>A0ABP1NEB5_XYLVO</name>
<dbReference type="PANTHER" id="PTHR23023">
    <property type="entry name" value="DIMETHYLANILINE MONOOXYGENASE"/>
    <property type="match status" value="1"/>
</dbReference>
<keyword evidence="8" id="KW-1185">Reference proteome</keyword>
<reference evidence="7 8" key="1">
    <citation type="submission" date="2024-08" db="EMBL/GenBank/DDBJ databases">
        <authorList>
            <person name="Will J Nash"/>
            <person name="Angela Man"/>
            <person name="Seanna McTaggart"/>
            <person name="Kendall Baker"/>
            <person name="Tom Barker"/>
            <person name="Leah Catchpole"/>
            <person name="Alex Durrant"/>
            <person name="Karim Gharbi"/>
            <person name="Naomi Irish"/>
            <person name="Gemy Kaithakottil"/>
            <person name="Debby Ku"/>
            <person name="Aaliyah Providence"/>
            <person name="Felix Shaw"/>
            <person name="David Swarbreck"/>
            <person name="Chris Watkins"/>
            <person name="Ann M. McCartney"/>
            <person name="Giulio Formenti"/>
            <person name="Alice Mouton"/>
            <person name="Noel Vella"/>
            <person name="Bjorn M von Reumont"/>
            <person name="Adriana Vella"/>
            <person name="Wilfried Haerty"/>
        </authorList>
    </citation>
    <scope>NUCLEOTIDE SEQUENCE [LARGE SCALE GENOMIC DNA]</scope>
</reference>
<sequence length="427" mass="48671">MADSRRKRVCVIGAGAAGLCAARHFAANLNFEVNVYEQTNDIGGTWVYTDTTGVNENGLPIHSSMYRDLRTNLPTKIMNFPDYMRMNTEEPCCASHQEIQTYLQGYANHFDLLKHIQFGTRVECVRLEISPEGEETWVVRVKVLKTKQEKENIFNAVMICNGHYFDPYTPTIPGIETFPGILMHSHSYRKPEQFSGKSVFILGAASSGIDIALDLTNYVTRVYLSHNNERLSTALPPNMIEVLGVERIERDKIFLKDQTSVTADVFMFCTGYQYSFPFLHENCGIKVDDNFVTPLYKHLINIAHPTMCIVGVPSIAIPFPMFHIQVQYFLALLEGRISLPSQSIMLEDSKLKTLKKRHAHRLMDKQWEYNNSLADAGDFDRLPKFYQLGYEAWLALKKTNLLNYKKARFMVSKDGESVNIILPNPSV</sequence>
<dbReference type="EMBL" id="CAXAJV020001288">
    <property type="protein sequence ID" value="CAL7938279.1"/>
    <property type="molecule type" value="Genomic_DNA"/>
</dbReference>
<dbReference type="Pfam" id="PF00743">
    <property type="entry name" value="FMO-like"/>
    <property type="match status" value="2"/>
</dbReference>
<accession>A0ABP1NEB5</accession>
<dbReference type="PRINTS" id="PR00370">
    <property type="entry name" value="FMOXYGENASE"/>
</dbReference>
<keyword evidence="2 6" id="KW-0285">Flavoprotein</keyword>
<dbReference type="InterPro" id="IPR020946">
    <property type="entry name" value="Flavin_mOase-like"/>
</dbReference>
<organism evidence="7 8">
    <name type="scientific">Xylocopa violacea</name>
    <name type="common">Violet carpenter bee</name>
    <name type="synonym">Apis violacea</name>
    <dbReference type="NCBI Taxonomy" id="135666"/>
    <lineage>
        <taxon>Eukaryota</taxon>
        <taxon>Metazoa</taxon>
        <taxon>Ecdysozoa</taxon>
        <taxon>Arthropoda</taxon>
        <taxon>Hexapoda</taxon>
        <taxon>Insecta</taxon>
        <taxon>Pterygota</taxon>
        <taxon>Neoptera</taxon>
        <taxon>Endopterygota</taxon>
        <taxon>Hymenoptera</taxon>
        <taxon>Apocrita</taxon>
        <taxon>Aculeata</taxon>
        <taxon>Apoidea</taxon>
        <taxon>Anthophila</taxon>
        <taxon>Apidae</taxon>
        <taxon>Xylocopa</taxon>
        <taxon>Xylocopa</taxon>
    </lineage>
</organism>
<evidence type="ECO:0000313" key="8">
    <source>
        <dbReference type="Proteomes" id="UP001642520"/>
    </source>
</evidence>
<keyword evidence="4" id="KW-0521">NADP</keyword>
<evidence type="ECO:0000256" key="4">
    <source>
        <dbReference type="ARBA" id="ARBA00022857"/>
    </source>
</evidence>
<evidence type="ECO:0000256" key="3">
    <source>
        <dbReference type="ARBA" id="ARBA00022827"/>
    </source>
</evidence>
<dbReference type="InterPro" id="IPR000960">
    <property type="entry name" value="Flavin_mOase"/>
</dbReference>
<evidence type="ECO:0000313" key="7">
    <source>
        <dbReference type="EMBL" id="CAL7938279.1"/>
    </source>
</evidence>
<evidence type="ECO:0000256" key="2">
    <source>
        <dbReference type="ARBA" id="ARBA00022630"/>
    </source>
</evidence>
<evidence type="ECO:0000256" key="1">
    <source>
        <dbReference type="ARBA" id="ARBA00009183"/>
    </source>
</evidence>
<dbReference type="InterPro" id="IPR050346">
    <property type="entry name" value="FMO-like"/>
</dbReference>
<comment type="cofactor">
    <cofactor evidence="6">
        <name>FAD</name>
        <dbReference type="ChEBI" id="CHEBI:57692"/>
    </cofactor>
</comment>
<comment type="caution">
    <text evidence="7">The sequence shown here is derived from an EMBL/GenBank/DDBJ whole genome shotgun (WGS) entry which is preliminary data.</text>
</comment>
<evidence type="ECO:0000256" key="6">
    <source>
        <dbReference type="RuleBase" id="RU361177"/>
    </source>
</evidence>